<evidence type="ECO:0000313" key="1">
    <source>
        <dbReference type="EMBL" id="MFC5154786.1"/>
    </source>
</evidence>
<comment type="caution">
    <text evidence="1">The sequence shown here is derived from an EMBL/GenBank/DDBJ whole genome shotgun (WGS) entry which is preliminary data.</text>
</comment>
<proteinExistence type="predicted"/>
<dbReference type="EMBL" id="JBHSKP010000017">
    <property type="protein sequence ID" value="MFC5154786.1"/>
    <property type="molecule type" value="Genomic_DNA"/>
</dbReference>
<name>A0ABW0AP03_9ACTN</name>
<protein>
    <recommendedName>
        <fullName evidence="3">Suppressor of fused-like domain-containing protein</fullName>
    </recommendedName>
</protein>
<gene>
    <name evidence="1" type="ORF">ACFPRH_23900</name>
</gene>
<sequence>MVEERLSMDGNFITSVVAAYADIFDPPGRTIRFSRPEPLLGECSVVVYLPNEVEQMDPVTNLGLLGTAGFSSAKICADFPCELGIALKGPLGEASVDSLAEALVELASVPLKTGRLFNDGQILENISLPGFPRFTMALLVDWDPMDGFRFLAPHAGTAFLRVVPLFPAEADFVESRTDRKKGYCALVNRGMVDQDPDRGPVV</sequence>
<dbReference type="RefSeq" id="WP_344482142.1">
    <property type="nucleotide sequence ID" value="NZ_BAAASB010000017.1"/>
</dbReference>
<evidence type="ECO:0008006" key="3">
    <source>
        <dbReference type="Google" id="ProtNLM"/>
    </source>
</evidence>
<accession>A0ABW0AP03</accession>
<organism evidence="1 2">
    <name type="scientific">Streptomyces amakusaensis</name>
    <dbReference type="NCBI Taxonomy" id="67271"/>
    <lineage>
        <taxon>Bacteria</taxon>
        <taxon>Bacillati</taxon>
        <taxon>Actinomycetota</taxon>
        <taxon>Actinomycetes</taxon>
        <taxon>Kitasatosporales</taxon>
        <taxon>Streptomycetaceae</taxon>
        <taxon>Streptomyces</taxon>
    </lineage>
</organism>
<keyword evidence="2" id="KW-1185">Reference proteome</keyword>
<reference evidence="2" key="1">
    <citation type="journal article" date="2019" name="Int. J. Syst. Evol. Microbiol.">
        <title>The Global Catalogue of Microorganisms (GCM) 10K type strain sequencing project: providing services to taxonomists for standard genome sequencing and annotation.</title>
        <authorList>
            <consortium name="The Broad Institute Genomics Platform"/>
            <consortium name="The Broad Institute Genome Sequencing Center for Infectious Disease"/>
            <person name="Wu L."/>
            <person name="Ma J."/>
        </authorList>
    </citation>
    <scope>NUCLEOTIDE SEQUENCE [LARGE SCALE GENOMIC DNA]</scope>
    <source>
        <strain evidence="2">PCU 266</strain>
    </source>
</reference>
<evidence type="ECO:0000313" key="2">
    <source>
        <dbReference type="Proteomes" id="UP001596160"/>
    </source>
</evidence>
<dbReference type="Proteomes" id="UP001596160">
    <property type="component" value="Unassembled WGS sequence"/>
</dbReference>